<dbReference type="OrthoDB" id="194599at2"/>
<sequence length="114" mass="12569">MSSPDPDVLPDKQLDEMAESAKQATALLKALAHEGRLMILCHISSGEKTVTELEELLGQNQPAVSQQLARLREEGIIEARRVGRTIYYSLADGRARAVLELVYDLFCAKADRSS</sequence>
<dbReference type="InterPro" id="IPR011991">
    <property type="entry name" value="ArsR-like_HTH"/>
</dbReference>
<evidence type="ECO:0000313" key="5">
    <source>
        <dbReference type="EMBL" id="CPR22250.1"/>
    </source>
</evidence>
<dbReference type="Gene3D" id="1.10.10.10">
    <property type="entry name" value="Winged helix-like DNA-binding domain superfamily/Winged helix DNA-binding domain"/>
    <property type="match status" value="1"/>
</dbReference>
<dbReference type="NCBIfam" id="NF033788">
    <property type="entry name" value="HTH_metalloreg"/>
    <property type="match status" value="1"/>
</dbReference>
<keyword evidence="1" id="KW-0805">Transcription regulation</keyword>
<dbReference type="GO" id="GO:0003677">
    <property type="term" value="F:DNA binding"/>
    <property type="evidence" value="ECO:0007669"/>
    <property type="project" value="UniProtKB-KW"/>
</dbReference>
<evidence type="ECO:0000256" key="2">
    <source>
        <dbReference type="ARBA" id="ARBA00023125"/>
    </source>
</evidence>
<dbReference type="PANTHER" id="PTHR43132:SF2">
    <property type="entry name" value="ARSENICAL RESISTANCE OPERON REPRESSOR ARSR-RELATED"/>
    <property type="match status" value="1"/>
</dbReference>
<reference evidence="6" key="1">
    <citation type="submission" date="2015-02" db="EMBL/GenBank/DDBJ databases">
        <authorList>
            <person name="Chooi Y.-H."/>
        </authorList>
    </citation>
    <scope>NUCLEOTIDE SEQUENCE [LARGE SCALE GENOMIC DNA]</scope>
    <source>
        <strain evidence="6">strain Y</strain>
    </source>
</reference>
<feature type="domain" description="HTH arsR-type" evidence="4">
    <location>
        <begin position="14"/>
        <end position="110"/>
    </location>
</feature>
<dbReference type="PROSITE" id="PS50987">
    <property type="entry name" value="HTH_ARSR_2"/>
    <property type="match status" value="1"/>
</dbReference>
<dbReference type="PRINTS" id="PR00778">
    <property type="entry name" value="HTHARSR"/>
</dbReference>
<dbReference type="InterPro" id="IPR051011">
    <property type="entry name" value="Metal_resp_trans_reg"/>
</dbReference>
<dbReference type="KEGG" id="fil:BN1229_v1_3689"/>
<name>A0A0D6JKR4_9HYPH</name>
<dbReference type="KEGG" id="fiy:BN1229_v1_3683"/>
<dbReference type="AlphaFoldDB" id="A0A0D6JKR4"/>
<dbReference type="RefSeq" id="WP_046479361.1">
    <property type="nucleotide sequence ID" value="NZ_LN829118.1"/>
</dbReference>
<dbReference type="InterPro" id="IPR036388">
    <property type="entry name" value="WH-like_DNA-bd_sf"/>
</dbReference>
<dbReference type="SMART" id="SM00418">
    <property type="entry name" value="HTH_ARSR"/>
    <property type="match status" value="1"/>
</dbReference>
<gene>
    <name evidence="5" type="primary">bigR</name>
    <name evidence="5" type="ORF">YBN1229_v1_3683</name>
</gene>
<proteinExistence type="predicted"/>
<dbReference type="Proteomes" id="UP000033187">
    <property type="component" value="Chromosome 1"/>
</dbReference>
<protein>
    <submittedName>
        <fullName evidence="5">Biofilm growth-associated repressor</fullName>
    </submittedName>
</protein>
<keyword evidence="2" id="KW-0238">DNA-binding</keyword>
<dbReference type="SUPFAM" id="SSF46785">
    <property type="entry name" value="Winged helix' DNA-binding domain"/>
    <property type="match status" value="1"/>
</dbReference>
<accession>A0A0D6JKR4</accession>
<dbReference type="CDD" id="cd00090">
    <property type="entry name" value="HTH_ARSR"/>
    <property type="match status" value="1"/>
</dbReference>
<dbReference type="InterPro" id="IPR001845">
    <property type="entry name" value="HTH_ArsR_DNA-bd_dom"/>
</dbReference>
<dbReference type="GO" id="GO:0003700">
    <property type="term" value="F:DNA-binding transcription factor activity"/>
    <property type="evidence" value="ECO:0007669"/>
    <property type="project" value="InterPro"/>
</dbReference>
<evidence type="ECO:0000259" key="4">
    <source>
        <dbReference type="PROSITE" id="PS50987"/>
    </source>
</evidence>
<evidence type="ECO:0000256" key="1">
    <source>
        <dbReference type="ARBA" id="ARBA00023015"/>
    </source>
</evidence>
<keyword evidence="6" id="KW-1185">Reference proteome</keyword>
<dbReference type="InterPro" id="IPR036390">
    <property type="entry name" value="WH_DNA-bd_sf"/>
</dbReference>
<evidence type="ECO:0000256" key="3">
    <source>
        <dbReference type="ARBA" id="ARBA00023163"/>
    </source>
</evidence>
<evidence type="ECO:0000313" key="6">
    <source>
        <dbReference type="Proteomes" id="UP000033187"/>
    </source>
</evidence>
<dbReference type="Pfam" id="PF01022">
    <property type="entry name" value="HTH_5"/>
    <property type="match status" value="1"/>
</dbReference>
<organism evidence="5 6">
    <name type="scientific">Candidatus Filomicrobium marinum</name>
    <dbReference type="NCBI Taxonomy" id="1608628"/>
    <lineage>
        <taxon>Bacteria</taxon>
        <taxon>Pseudomonadati</taxon>
        <taxon>Pseudomonadota</taxon>
        <taxon>Alphaproteobacteria</taxon>
        <taxon>Hyphomicrobiales</taxon>
        <taxon>Hyphomicrobiaceae</taxon>
        <taxon>Filomicrobium</taxon>
    </lineage>
</organism>
<keyword evidence="3" id="KW-0804">Transcription</keyword>
<dbReference type="EMBL" id="LN829119">
    <property type="protein sequence ID" value="CPR22250.1"/>
    <property type="molecule type" value="Genomic_DNA"/>
</dbReference>
<dbReference type="PANTHER" id="PTHR43132">
    <property type="entry name" value="ARSENICAL RESISTANCE OPERON REPRESSOR ARSR-RELATED"/>
    <property type="match status" value="1"/>
</dbReference>